<keyword evidence="5" id="KW-1185">Reference proteome</keyword>
<feature type="compositionally biased region" description="Polar residues" evidence="1">
    <location>
        <begin position="363"/>
        <end position="375"/>
    </location>
</feature>
<dbReference type="PANTHER" id="PTHR31286:SF178">
    <property type="entry name" value="DUF4283 DOMAIN-CONTAINING PROTEIN"/>
    <property type="match status" value="1"/>
</dbReference>
<evidence type="ECO:0000256" key="1">
    <source>
        <dbReference type="SAM" id="MobiDB-lite"/>
    </source>
</evidence>
<feature type="domain" description="DUF4283" evidence="2">
    <location>
        <begin position="1"/>
        <end position="62"/>
    </location>
</feature>
<feature type="region of interest" description="Disordered" evidence="1">
    <location>
        <begin position="351"/>
        <end position="377"/>
    </location>
</feature>
<evidence type="ECO:0000313" key="4">
    <source>
        <dbReference type="EMBL" id="KAL1221231.1"/>
    </source>
</evidence>
<gene>
    <name evidence="4" type="ORF">V5N11_022215</name>
</gene>
<dbReference type="InterPro" id="IPR040256">
    <property type="entry name" value="At4g02000-like"/>
</dbReference>
<dbReference type="PANTHER" id="PTHR31286">
    <property type="entry name" value="GLYCINE-RICH CELL WALL STRUCTURAL PROTEIN 1.8-LIKE"/>
    <property type="match status" value="1"/>
</dbReference>
<dbReference type="InterPro" id="IPR025836">
    <property type="entry name" value="Zn_knuckle_CX2CX4HX4C"/>
</dbReference>
<dbReference type="AlphaFoldDB" id="A0ABD1BVJ5"/>
<evidence type="ECO:0000313" key="5">
    <source>
        <dbReference type="Proteomes" id="UP001558713"/>
    </source>
</evidence>
<accession>A0ABD1BVJ5</accession>
<evidence type="ECO:0000259" key="3">
    <source>
        <dbReference type="Pfam" id="PF14392"/>
    </source>
</evidence>
<evidence type="ECO:0008006" key="6">
    <source>
        <dbReference type="Google" id="ProtNLM"/>
    </source>
</evidence>
<evidence type="ECO:0000259" key="2">
    <source>
        <dbReference type="Pfam" id="PF14111"/>
    </source>
</evidence>
<dbReference type="InterPro" id="IPR025558">
    <property type="entry name" value="DUF4283"/>
</dbReference>
<feature type="compositionally biased region" description="Basic residues" evidence="1">
    <location>
        <begin position="351"/>
        <end position="362"/>
    </location>
</feature>
<dbReference type="Pfam" id="PF14392">
    <property type="entry name" value="zf-CCHC_4"/>
    <property type="match status" value="1"/>
</dbReference>
<proteinExistence type="predicted"/>
<name>A0ABD1BVJ5_CARAN</name>
<dbReference type="Proteomes" id="UP001558713">
    <property type="component" value="Unassembled WGS sequence"/>
</dbReference>
<comment type="caution">
    <text evidence="4">The sequence shown here is derived from an EMBL/GenBank/DDBJ whole genome shotgun (WGS) entry which is preliminary data.</text>
</comment>
<feature type="domain" description="Zinc knuckle CX2CX4HX4C" evidence="3">
    <location>
        <begin position="123"/>
        <end position="169"/>
    </location>
</feature>
<dbReference type="Pfam" id="PF14111">
    <property type="entry name" value="DUF4283"/>
    <property type="match status" value="1"/>
</dbReference>
<sequence>MAKMIDQMPKVWRMVGRVHGIALSQEKFQFIFQREEDLLSVLADRPWTYDHWTMIMERWIPDPLEDFLTSFEVWVRIQNILMNHFTIETMNTLGKVIGRVEEIAYDATESLQTDFVRVKVHLKITDPARSTKNLTIPSGEVVVIQYEYEKLRKRCFHCLRLTHEKARCPMLKKPQGLLKPEVSESLRSVGNKDLRGREASEPRALTLTTPPGFAPIFPGLSREENIVAQQYVSHADPTKRNARIIRVQQGLQEKSGESPAPQPRITSNVERGKGQVYAYEEEGTLRRSVRAKTAAMTKLTNSVIEDPKMDGVEASSDAALISEKEKVPLAFTFVAAALGTQEDSSLMVKKERKRPVSWKRKTQQQGKAKDTTSASIDLGVSQETLKRKLDIETNISSNKNSKNMEIAVASSLKPLLPE</sequence>
<protein>
    <recommendedName>
        <fullName evidence="6">DUF4283 domain-containing protein</fullName>
    </recommendedName>
</protein>
<dbReference type="EMBL" id="JBANAX010000133">
    <property type="protein sequence ID" value="KAL1221231.1"/>
    <property type="molecule type" value="Genomic_DNA"/>
</dbReference>
<reference evidence="4 5" key="1">
    <citation type="submission" date="2024-04" db="EMBL/GenBank/DDBJ databases">
        <title>Genome assembly C_amara_ONT_v2.</title>
        <authorList>
            <person name="Yant L."/>
            <person name="Moore C."/>
            <person name="Slenker M."/>
        </authorList>
    </citation>
    <scope>NUCLEOTIDE SEQUENCE [LARGE SCALE GENOMIC DNA]</scope>
    <source>
        <tissue evidence="4">Leaf</tissue>
    </source>
</reference>
<organism evidence="4 5">
    <name type="scientific">Cardamine amara subsp. amara</name>
    <dbReference type="NCBI Taxonomy" id="228776"/>
    <lineage>
        <taxon>Eukaryota</taxon>
        <taxon>Viridiplantae</taxon>
        <taxon>Streptophyta</taxon>
        <taxon>Embryophyta</taxon>
        <taxon>Tracheophyta</taxon>
        <taxon>Spermatophyta</taxon>
        <taxon>Magnoliopsida</taxon>
        <taxon>eudicotyledons</taxon>
        <taxon>Gunneridae</taxon>
        <taxon>Pentapetalae</taxon>
        <taxon>rosids</taxon>
        <taxon>malvids</taxon>
        <taxon>Brassicales</taxon>
        <taxon>Brassicaceae</taxon>
        <taxon>Cardamineae</taxon>
        <taxon>Cardamine</taxon>
    </lineage>
</organism>